<dbReference type="GO" id="GO:0003700">
    <property type="term" value="F:DNA-binding transcription factor activity"/>
    <property type="evidence" value="ECO:0007669"/>
    <property type="project" value="InterPro"/>
</dbReference>
<evidence type="ECO:0000313" key="5">
    <source>
        <dbReference type="Proteomes" id="UP000180088"/>
    </source>
</evidence>
<accession>A0A1S1WWW3</accession>
<sequence>MGHGQLAVLAALKNGEASTQTELARLLQMEQPSMAQTLARLERGQLIRRKQDPANQRAQRAEATNTALESLSQALPAMAEGNAKAMAGFSADEEAAFVSFLQRVYANLCDTP</sequence>
<dbReference type="PRINTS" id="PR00598">
    <property type="entry name" value="HTHMARR"/>
</dbReference>
<dbReference type="RefSeq" id="WP_071114943.1">
    <property type="nucleotide sequence ID" value="NZ_MKCS01000002.1"/>
</dbReference>
<evidence type="ECO:0000313" key="3">
    <source>
        <dbReference type="EMBL" id="OHX11692.1"/>
    </source>
</evidence>
<dbReference type="PROSITE" id="PS50995">
    <property type="entry name" value="HTH_MARR_2"/>
    <property type="match status" value="1"/>
</dbReference>
<keyword evidence="6" id="KW-1185">Reference proteome</keyword>
<feature type="domain" description="HTH marR-type" evidence="2">
    <location>
        <begin position="1"/>
        <end position="106"/>
    </location>
</feature>
<evidence type="ECO:0000313" key="4">
    <source>
        <dbReference type="EMBL" id="OHX15531.1"/>
    </source>
</evidence>
<dbReference type="InterPro" id="IPR000835">
    <property type="entry name" value="HTH_MarR-typ"/>
</dbReference>
<dbReference type="PANTHER" id="PTHR33164">
    <property type="entry name" value="TRANSCRIPTIONAL REGULATOR, MARR FAMILY"/>
    <property type="match status" value="1"/>
</dbReference>
<dbReference type="SMART" id="SM00347">
    <property type="entry name" value="HTH_MARR"/>
    <property type="match status" value="1"/>
</dbReference>
<dbReference type="AlphaFoldDB" id="A0A1S1WWW3"/>
<evidence type="ECO:0000259" key="2">
    <source>
        <dbReference type="PROSITE" id="PS50995"/>
    </source>
</evidence>
<organism evidence="3 5">
    <name type="scientific">Chromobacterium sphagni</name>
    <dbReference type="NCBI Taxonomy" id="1903179"/>
    <lineage>
        <taxon>Bacteria</taxon>
        <taxon>Pseudomonadati</taxon>
        <taxon>Pseudomonadota</taxon>
        <taxon>Betaproteobacteria</taxon>
        <taxon>Neisseriales</taxon>
        <taxon>Chromobacteriaceae</taxon>
        <taxon>Chromobacterium</taxon>
    </lineage>
</organism>
<dbReference type="Proteomes" id="UP000180280">
    <property type="component" value="Unassembled WGS sequence"/>
</dbReference>
<dbReference type="Pfam" id="PF01047">
    <property type="entry name" value="MarR"/>
    <property type="match status" value="1"/>
</dbReference>
<dbReference type="GO" id="GO:0006950">
    <property type="term" value="P:response to stress"/>
    <property type="evidence" value="ECO:0007669"/>
    <property type="project" value="TreeGrafter"/>
</dbReference>
<feature type="compositionally biased region" description="Polar residues" evidence="1">
    <location>
        <begin position="53"/>
        <end position="66"/>
    </location>
</feature>
<dbReference type="PANTHER" id="PTHR33164:SF13">
    <property type="entry name" value="4-HYDROXYPHENYLACETATE CATABOLISM PROTEIN"/>
    <property type="match status" value="1"/>
</dbReference>
<comment type="caution">
    <text evidence="3">The sequence shown here is derived from an EMBL/GenBank/DDBJ whole genome shotgun (WGS) entry which is preliminary data.</text>
</comment>
<evidence type="ECO:0000313" key="6">
    <source>
        <dbReference type="Proteomes" id="UP000180280"/>
    </source>
</evidence>
<dbReference type="Proteomes" id="UP000180088">
    <property type="component" value="Unassembled WGS sequence"/>
</dbReference>
<dbReference type="EMBL" id="MKCS01000002">
    <property type="protein sequence ID" value="OHX11692.1"/>
    <property type="molecule type" value="Genomic_DNA"/>
</dbReference>
<name>A0A1S1WWW3_9NEIS</name>
<dbReference type="InterPro" id="IPR036390">
    <property type="entry name" value="WH_DNA-bd_sf"/>
</dbReference>
<dbReference type="SUPFAM" id="SSF46785">
    <property type="entry name" value="Winged helix' DNA-binding domain"/>
    <property type="match status" value="1"/>
</dbReference>
<dbReference type="EMBL" id="MKCT01000093">
    <property type="protein sequence ID" value="OHX15531.1"/>
    <property type="molecule type" value="Genomic_DNA"/>
</dbReference>
<gene>
    <name evidence="4" type="ORF">BI344_22040</name>
    <name evidence="3" type="ORF">BI347_18795</name>
</gene>
<dbReference type="Gene3D" id="1.10.10.10">
    <property type="entry name" value="Winged helix-like DNA-binding domain superfamily/Winged helix DNA-binding domain"/>
    <property type="match status" value="1"/>
</dbReference>
<reference evidence="5 6" key="1">
    <citation type="submission" date="2016-09" db="EMBL/GenBank/DDBJ databases">
        <title>Chromobacterium muskegensis sp. nov., an insecticidal bacterium isolated from Sphagnum bogs.</title>
        <authorList>
            <person name="Sparks M.E."/>
            <person name="Blackburn M.B."/>
            <person name="Gundersen-Rindal D.E."/>
            <person name="Mitchell A."/>
            <person name="Farrar R."/>
            <person name="Kuhar D."/>
        </authorList>
    </citation>
    <scope>NUCLEOTIDE SEQUENCE [LARGE SCALE GENOMIC DNA]</scope>
    <source>
        <strain evidence="4 6">14B-1</strain>
        <strain evidence="3 5">37-2</strain>
    </source>
</reference>
<proteinExistence type="predicted"/>
<dbReference type="STRING" id="1903179.BI347_18795"/>
<evidence type="ECO:0000256" key="1">
    <source>
        <dbReference type="SAM" id="MobiDB-lite"/>
    </source>
</evidence>
<dbReference type="OrthoDB" id="511972at2"/>
<dbReference type="InterPro" id="IPR039422">
    <property type="entry name" value="MarR/SlyA-like"/>
</dbReference>
<dbReference type="InterPro" id="IPR036388">
    <property type="entry name" value="WH-like_DNA-bd_sf"/>
</dbReference>
<feature type="region of interest" description="Disordered" evidence="1">
    <location>
        <begin position="46"/>
        <end position="66"/>
    </location>
</feature>
<protein>
    <recommendedName>
        <fullName evidence="2">HTH marR-type domain-containing protein</fullName>
    </recommendedName>
</protein>